<sequence length="71" mass="8124">KQDHDRVIIQSGNLEVVRDICDKNNQEADALTKMTFENDEDLRMFDVPPMKIQVVLKEDRVKGILAPVTSI</sequence>
<comment type="caution">
    <text evidence="1">The sequence shown here is derived from an EMBL/GenBank/DDBJ whole genome shotgun (WGS) entry which is preliminary data.</text>
</comment>
<dbReference type="AlphaFoldDB" id="A0A7J8LV98"/>
<gene>
    <name evidence="1" type="ORF">Golob_026491</name>
</gene>
<keyword evidence="2" id="KW-1185">Reference proteome</keyword>
<reference evidence="1 2" key="1">
    <citation type="journal article" date="2019" name="Genome Biol. Evol.">
        <title>Insights into the evolution of the New World diploid cottons (Gossypium, subgenus Houzingenia) based on genome sequencing.</title>
        <authorList>
            <person name="Grover C.E."/>
            <person name="Arick M.A. 2nd"/>
            <person name="Thrash A."/>
            <person name="Conover J.L."/>
            <person name="Sanders W.S."/>
            <person name="Peterson D.G."/>
            <person name="Frelichowski J.E."/>
            <person name="Scheffler J.A."/>
            <person name="Scheffler B.E."/>
            <person name="Wendel J.F."/>
        </authorList>
    </citation>
    <scope>NUCLEOTIDE SEQUENCE [LARGE SCALE GENOMIC DNA]</scope>
    <source>
        <strain evidence="1">157</strain>
        <tissue evidence="1">Leaf</tissue>
    </source>
</reference>
<evidence type="ECO:0000313" key="2">
    <source>
        <dbReference type="Proteomes" id="UP000593572"/>
    </source>
</evidence>
<name>A0A7J8LV98_9ROSI</name>
<organism evidence="1 2">
    <name type="scientific">Gossypium lobatum</name>
    <dbReference type="NCBI Taxonomy" id="34289"/>
    <lineage>
        <taxon>Eukaryota</taxon>
        <taxon>Viridiplantae</taxon>
        <taxon>Streptophyta</taxon>
        <taxon>Embryophyta</taxon>
        <taxon>Tracheophyta</taxon>
        <taxon>Spermatophyta</taxon>
        <taxon>Magnoliopsida</taxon>
        <taxon>eudicotyledons</taxon>
        <taxon>Gunneridae</taxon>
        <taxon>Pentapetalae</taxon>
        <taxon>rosids</taxon>
        <taxon>malvids</taxon>
        <taxon>Malvales</taxon>
        <taxon>Malvaceae</taxon>
        <taxon>Malvoideae</taxon>
        <taxon>Gossypium</taxon>
    </lineage>
</organism>
<protein>
    <submittedName>
        <fullName evidence="1">Uncharacterized protein</fullName>
    </submittedName>
</protein>
<dbReference type="Proteomes" id="UP000593572">
    <property type="component" value="Unassembled WGS sequence"/>
</dbReference>
<proteinExistence type="predicted"/>
<evidence type="ECO:0000313" key="1">
    <source>
        <dbReference type="EMBL" id="MBA0556385.1"/>
    </source>
</evidence>
<dbReference type="EMBL" id="JABEZX010000005">
    <property type="protein sequence ID" value="MBA0556385.1"/>
    <property type="molecule type" value="Genomic_DNA"/>
</dbReference>
<accession>A0A7J8LV98</accession>
<feature type="non-terminal residue" evidence="1">
    <location>
        <position position="71"/>
    </location>
</feature>